<feature type="chain" id="PRO_5039347712" description="DUF5640 domain-containing protein" evidence="1">
    <location>
        <begin position="23"/>
        <end position="155"/>
    </location>
</feature>
<evidence type="ECO:0008006" key="4">
    <source>
        <dbReference type="Google" id="ProtNLM"/>
    </source>
</evidence>
<feature type="signal peptide" evidence="1">
    <location>
        <begin position="1"/>
        <end position="22"/>
    </location>
</feature>
<keyword evidence="1" id="KW-0732">Signal</keyword>
<dbReference type="GeneID" id="83004154"/>
<organism evidence="2 3">
    <name type="scientific">Emergencia timonensis</name>
    <dbReference type="NCBI Taxonomy" id="1776384"/>
    <lineage>
        <taxon>Bacteria</taxon>
        <taxon>Bacillati</taxon>
        <taxon>Bacillota</taxon>
        <taxon>Clostridia</taxon>
        <taxon>Peptostreptococcales</taxon>
        <taxon>Anaerovoracaceae</taxon>
        <taxon>Emergencia</taxon>
    </lineage>
</organism>
<evidence type="ECO:0000256" key="1">
    <source>
        <dbReference type="SAM" id="SignalP"/>
    </source>
</evidence>
<accession>A0A415DYQ8</accession>
<sequence>MRKFTIGILIVLVCAGSFALNACKEEPPQEKPDKQDELAPFVGDWECEDNPLNDPDNYTGYLKLQITKDGKFIIYDDEAGNPGIEGTVKILSDRELELKCIDNADFDPPSTWYDMKKKQTLSYKFKSEEKLYLIYQSDSEEEKIESTLIFDKVKK</sequence>
<dbReference type="EMBL" id="QRMS01000004">
    <property type="protein sequence ID" value="RHJ85976.1"/>
    <property type="molecule type" value="Genomic_DNA"/>
</dbReference>
<dbReference type="RefSeq" id="WP_067536796.1">
    <property type="nucleotide sequence ID" value="NZ_AP025567.1"/>
</dbReference>
<evidence type="ECO:0000313" key="3">
    <source>
        <dbReference type="Proteomes" id="UP000284841"/>
    </source>
</evidence>
<dbReference type="AlphaFoldDB" id="A0A415DYQ8"/>
<name>A0A415DYQ8_9FIRM</name>
<reference evidence="2 3" key="1">
    <citation type="submission" date="2018-08" db="EMBL/GenBank/DDBJ databases">
        <title>A genome reference for cultivated species of the human gut microbiota.</title>
        <authorList>
            <person name="Zou Y."/>
            <person name="Xue W."/>
            <person name="Luo G."/>
        </authorList>
    </citation>
    <scope>NUCLEOTIDE SEQUENCE [LARGE SCALE GENOMIC DNA]</scope>
    <source>
        <strain evidence="2 3">AM07-24</strain>
    </source>
</reference>
<keyword evidence="3" id="KW-1185">Reference proteome</keyword>
<proteinExistence type="predicted"/>
<evidence type="ECO:0000313" key="2">
    <source>
        <dbReference type="EMBL" id="RHJ85976.1"/>
    </source>
</evidence>
<dbReference type="STRING" id="1776384.GCA_900086585_01781"/>
<dbReference type="OrthoDB" id="2084215at2"/>
<dbReference type="Proteomes" id="UP000284841">
    <property type="component" value="Unassembled WGS sequence"/>
</dbReference>
<protein>
    <recommendedName>
        <fullName evidence="4">DUF5640 domain-containing protein</fullName>
    </recommendedName>
</protein>
<gene>
    <name evidence="2" type="ORF">DW099_14130</name>
</gene>
<comment type="caution">
    <text evidence="2">The sequence shown here is derived from an EMBL/GenBank/DDBJ whole genome shotgun (WGS) entry which is preliminary data.</text>
</comment>